<dbReference type="InterPro" id="IPR006520">
    <property type="entry name" value="Dit_BPSPP_N"/>
</dbReference>
<dbReference type="Pfam" id="PF05709">
    <property type="entry name" value="Sipho_tail"/>
    <property type="match status" value="1"/>
</dbReference>
<dbReference type="NCBIfam" id="TIGR01633">
    <property type="entry name" value="phi3626_gp14_N"/>
    <property type="match status" value="1"/>
</dbReference>
<evidence type="ECO:0000313" key="2">
    <source>
        <dbReference type="EMBL" id="MCX7579834.1"/>
    </source>
</evidence>
<evidence type="ECO:0000259" key="1">
    <source>
        <dbReference type="Pfam" id="PF05709"/>
    </source>
</evidence>
<accession>A0A9X3IPW0</accession>
<proteinExistence type="predicted"/>
<name>A0A9X3IPW0_9LACO</name>
<gene>
    <name evidence="2" type="ORF">D0502_10670</name>
</gene>
<dbReference type="RefSeq" id="WP_267287438.1">
    <property type="nucleotide sequence ID" value="NZ_QVOQ01000030.1"/>
</dbReference>
<dbReference type="Proteomes" id="UP001080333">
    <property type="component" value="Unassembled WGS sequence"/>
</dbReference>
<reference evidence="2" key="1">
    <citation type="submission" date="2018-08" db="EMBL/GenBank/DDBJ databases">
        <title>Draft genome sequences of Leuconostoc spp. and Weissella spp. with biocontrol potential.</title>
        <authorList>
            <person name="Lo R."/>
            <person name="Ho V.T.T."/>
            <person name="Turner M.S."/>
        </authorList>
    </citation>
    <scope>NUCLEOTIDE SEQUENCE</scope>
    <source>
        <strain evidence="2">156</strain>
    </source>
</reference>
<dbReference type="AlphaFoldDB" id="A0A9X3IPW0"/>
<protein>
    <submittedName>
        <fullName evidence="2">Phage tail protein</fullName>
    </submittedName>
</protein>
<sequence>MSLYEFTDMTVGTSAVSLPSESITFNGHKLDSELVGYQTLNVEGRSSFTRSLSTATGLADGDLFLSSRIESNKISVKYMVSAKTNSDFNTLNDTLNKYLQGNEVAFNFADEPNYTRYGTVTANNLDNAGQLSTTGVFEITMSDPYKYGATKSTSGTTAITVSDSALNFAQGFDTVVLINSADVPKIVLTVDSYTLTLVGSFKAANVYTIDYTKKKITEFTPSTNVKKSVNATIDINNSNIFEAKIKNGTKITSTQASSIVLSYRVKAL</sequence>
<evidence type="ECO:0000313" key="3">
    <source>
        <dbReference type="Proteomes" id="UP001080333"/>
    </source>
</evidence>
<organism evidence="2 3">
    <name type="scientific">Leuconostoc falkenbergense</name>
    <dbReference type="NCBI Taxonomy" id="2766470"/>
    <lineage>
        <taxon>Bacteria</taxon>
        <taxon>Bacillati</taxon>
        <taxon>Bacillota</taxon>
        <taxon>Bacilli</taxon>
        <taxon>Lactobacillales</taxon>
        <taxon>Lactobacillaceae</taxon>
        <taxon>Leuconostoc</taxon>
    </lineage>
</organism>
<dbReference type="EMBL" id="QVOQ01000030">
    <property type="protein sequence ID" value="MCX7579834.1"/>
    <property type="molecule type" value="Genomic_DNA"/>
</dbReference>
<dbReference type="InterPro" id="IPR008841">
    <property type="entry name" value="Siphovirus-type_tail_N"/>
</dbReference>
<comment type="caution">
    <text evidence="2">The sequence shown here is derived from an EMBL/GenBank/DDBJ whole genome shotgun (WGS) entry which is preliminary data.</text>
</comment>
<dbReference type="Gene3D" id="2.40.30.200">
    <property type="match status" value="1"/>
</dbReference>
<feature type="domain" description="Siphovirus-type tail component RIFT-related" evidence="1">
    <location>
        <begin position="59"/>
        <end position="141"/>
    </location>
</feature>